<accession>A0A7X3FZ68</accession>
<dbReference type="Proteomes" id="UP000443353">
    <property type="component" value="Unassembled WGS sequence"/>
</dbReference>
<reference evidence="2 3" key="1">
    <citation type="submission" date="2019-12" db="EMBL/GenBank/DDBJ databases">
        <authorList>
            <person name="Li C."/>
            <person name="Zhao J."/>
        </authorList>
    </citation>
    <scope>NUCLEOTIDE SEQUENCE [LARGE SCALE GENOMIC DNA]</scope>
    <source>
        <strain evidence="2 3">NEAU-DD11</strain>
    </source>
</reference>
<evidence type="ECO:0000256" key="1">
    <source>
        <dbReference type="SAM" id="MobiDB-lite"/>
    </source>
</evidence>
<proteinExistence type="predicted"/>
<comment type="caution">
    <text evidence="2">The sequence shown here is derived from an EMBL/GenBank/DDBJ whole genome shotgun (WGS) entry which is preliminary data.</text>
</comment>
<gene>
    <name evidence="2" type="ORF">GPY61_12470</name>
</gene>
<dbReference type="EMBL" id="WSES01000003">
    <property type="protein sequence ID" value="MVW60744.1"/>
    <property type="molecule type" value="Genomic_DNA"/>
</dbReference>
<sequence>MLKKAAMTHASTGATAGAPVQQTGEVYPRGGGKSKDRNYASGEDIYKVQKIALILHFLAFALRRRRLARARDVDSVLLSDLRSMTIRSLKP</sequence>
<dbReference type="AlphaFoldDB" id="A0A7X3FZ68"/>
<name>A0A7X3FZ68_9BURK</name>
<feature type="region of interest" description="Disordered" evidence="1">
    <location>
        <begin position="1"/>
        <end position="39"/>
    </location>
</feature>
<evidence type="ECO:0000313" key="3">
    <source>
        <dbReference type="Proteomes" id="UP000443353"/>
    </source>
</evidence>
<evidence type="ECO:0000313" key="2">
    <source>
        <dbReference type="EMBL" id="MVW60744.1"/>
    </source>
</evidence>
<dbReference type="RefSeq" id="WP_160408915.1">
    <property type="nucleotide sequence ID" value="NZ_WSES01000003.1"/>
</dbReference>
<feature type="compositionally biased region" description="Polar residues" evidence="1">
    <location>
        <begin position="9"/>
        <end position="24"/>
    </location>
</feature>
<protein>
    <submittedName>
        <fullName evidence="2">Uncharacterized protein</fullName>
    </submittedName>
</protein>
<keyword evidence="3" id="KW-1185">Reference proteome</keyword>
<organism evidence="2 3">
    <name type="scientific">Massilia cellulosiltytica</name>
    <dbReference type="NCBI Taxonomy" id="2683234"/>
    <lineage>
        <taxon>Bacteria</taxon>
        <taxon>Pseudomonadati</taxon>
        <taxon>Pseudomonadota</taxon>
        <taxon>Betaproteobacteria</taxon>
        <taxon>Burkholderiales</taxon>
        <taxon>Oxalobacteraceae</taxon>
        <taxon>Telluria group</taxon>
        <taxon>Massilia</taxon>
    </lineage>
</organism>